<feature type="transmembrane region" description="Helical" evidence="4">
    <location>
        <begin position="44"/>
        <end position="64"/>
    </location>
</feature>
<evidence type="ECO:0000256" key="2">
    <source>
        <dbReference type="ARBA" id="ARBA00022801"/>
    </source>
</evidence>
<sequence>MVVVSVLTGLAVAWLIAGLHWYLWRRLVRDTTRDGSRWRIPGGIVLGAGAITMCGAFAVMFVEVDRADWRWLTWPGFLWAALFLYLLLGVLAGEVVRPLLLRGLVRRDAGTAAPAGGGETSIAADTAPGAVESSVTPQPVGAAVGESPGTSTPRPGRPGPAAPTGTDPGAAVSGVAPPPPVSRPLSRRLLVSRLAAGATVIAAGAIVGTGTYGVLNGPVVRRVTVPLAKLPAQAHGLRIALVSDLHLGPALGRAFCERVVRTVNDTRPDLIAVVGDLADGTVDDLRAETDPLAGLTAPLGVYYVPGNHEYFADADAWLARAGELGMKALLNDRVSLPDFDLAGVDDPRGTAIGRGPDFAAALDGRDTDRACVLLAHQPIVVHESVAYGVDLQLSGHTHGGQLWPGNLIARLPNPTVAGLELYGATALYVTRGAGAWGPPVRVAAPSDITVLELASLQGV</sequence>
<dbReference type="SUPFAM" id="SSF56300">
    <property type="entry name" value="Metallo-dependent phosphatases"/>
    <property type="match status" value="1"/>
</dbReference>
<dbReference type="Gene3D" id="3.60.21.10">
    <property type="match status" value="1"/>
</dbReference>
<organism evidence="6 7">
    <name type="scientific">Nocardia fusca</name>
    <dbReference type="NCBI Taxonomy" id="941183"/>
    <lineage>
        <taxon>Bacteria</taxon>
        <taxon>Bacillati</taxon>
        <taxon>Actinomycetota</taxon>
        <taxon>Actinomycetes</taxon>
        <taxon>Mycobacteriales</taxon>
        <taxon>Nocardiaceae</taxon>
        <taxon>Nocardia</taxon>
    </lineage>
</organism>
<gene>
    <name evidence="6" type="ORF">AB0H72_24630</name>
</gene>
<dbReference type="EMBL" id="JBFAIH010000016">
    <property type="protein sequence ID" value="MEV0365889.1"/>
    <property type="molecule type" value="Genomic_DNA"/>
</dbReference>
<feature type="transmembrane region" description="Helical" evidence="4">
    <location>
        <begin position="76"/>
        <end position="96"/>
    </location>
</feature>
<feature type="transmembrane region" description="Helical" evidence="4">
    <location>
        <begin position="6"/>
        <end position="24"/>
    </location>
</feature>
<dbReference type="Pfam" id="PF00149">
    <property type="entry name" value="Metallophos"/>
    <property type="match status" value="1"/>
</dbReference>
<reference evidence="6 7" key="1">
    <citation type="submission" date="2024-06" db="EMBL/GenBank/DDBJ databases">
        <title>The Natural Products Discovery Center: Release of the First 8490 Sequenced Strains for Exploring Actinobacteria Biosynthetic Diversity.</title>
        <authorList>
            <person name="Kalkreuter E."/>
            <person name="Kautsar S.A."/>
            <person name="Yang D."/>
            <person name="Bader C.D."/>
            <person name="Teijaro C.N."/>
            <person name="Fluegel L."/>
            <person name="Davis C.M."/>
            <person name="Simpson J.R."/>
            <person name="Lauterbach L."/>
            <person name="Steele A.D."/>
            <person name="Gui C."/>
            <person name="Meng S."/>
            <person name="Li G."/>
            <person name="Viehrig K."/>
            <person name="Ye F."/>
            <person name="Su P."/>
            <person name="Kiefer A.F."/>
            <person name="Nichols A."/>
            <person name="Cepeda A.J."/>
            <person name="Yan W."/>
            <person name="Fan B."/>
            <person name="Jiang Y."/>
            <person name="Adhikari A."/>
            <person name="Zheng C.-J."/>
            <person name="Schuster L."/>
            <person name="Cowan T.M."/>
            <person name="Smanski M.J."/>
            <person name="Chevrette M.G."/>
            <person name="De Carvalho L.P.S."/>
            <person name="Shen B."/>
        </authorList>
    </citation>
    <scope>NUCLEOTIDE SEQUENCE [LARGE SCALE GENOMIC DNA]</scope>
    <source>
        <strain evidence="6 7">NPDC050671</strain>
    </source>
</reference>
<dbReference type="Proteomes" id="UP001551658">
    <property type="component" value="Unassembled WGS sequence"/>
</dbReference>
<dbReference type="PANTHER" id="PTHR31302">
    <property type="entry name" value="TRANSMEMBRANE PROTEIN WITH METALLOPHOSPHOESTERASE DOMAIN-RELATED"/>
    <property type="match status" value="1"/>
</dbReference>
<keyword evidence="7" id="KW-1185">Reference proteome</keyword>
<evidence type="ECO:0000256" key="4">
    <source>
        <dbReference type="SAM" id="Phobius"/>
    </source>
</evidence>
<protein>
    <submittedName>
        <fullName evidence="6">Metallophosphoesterase</fullName>
    </submittedName>
</protein>
<evidence type="ECO:0000256" key="3">
    <source>
        <dbReference type="SAM" id="MobiDB-lite"/>
    </source>
</evidence>
<dbReference type="InterPro" id="IPR029052">
    <property type="entry name" value="Metallo-depent_PP-like"/>
</dbReference>
<name>A0ABV3FDV2_9NOCA</name>
<feature type="region of interest" description="Disordered" evidence="3">
    <location>
        <begin position="111"/>
        <end position="180"/>
    </location>
</feature>
<keyword evidence="2" id="KW-0378">Hydrolase</keyword>
<dbReference type="PANTHER" id="PTHR31302:SF31">
    <property type="entry name" value="PHOSPHODIESTERASE YAEI"/>
    <property type="match status" value="1"/>
</dbReference>
<keyword evidence="4" id="KW-0472">Membrane</keyword>
<evidence type="ECO:0000259" key="5">
    <source>
        <dbReference type="Pfam" id="PF00149"/>
    </source>
</evidence>
<evidence type="ECO:0000313" key="7">
    <source>
        <dbReference type="Proteomes" id="UP001551658"/>
    </source>
</evidence>
<evidence type="ECO:0000313" key="6">
    <source>
        <dbReference type="EMBL" id="MEV0365889.1"/>
    </source>
</evidence>
<keyword evidence="4" id="KW-0812">Transmembrane</keyword>
<dbReference type="InterPro" id="IPR004843">
    <property type="entry name" value="Calcineurin-like_PHP"/>
</dbReference>
<keyword evidence="4" id="KW-1133">Transmembrane helix</keyword>
<dbReference type="InterPro" id="IPR051158">
    <property type="entry name" value="Metallophosphoesterase_sf"/>
</dbReference>
<proteinExistence type="predicted"/>
<keyword evidence="1" id="KW-0479">Metal-binding</keyword>
<feature type="compositionally biased region" description="Low complexity" evidence="3">
    <location>
        <begin position="162"/>
        <end position="175"/>
    </location>
</feature>
<evidence type="ECO:0000256" key="1">
    <source>
        <dbReference type="ARBA" id="ARBA00022723"/>
    </source>
</evidence>
<dbReference type="RefSeq" id="WP_357982958.1">
    <property type="nucleotide sequence ID" value="NZ_JBFAIH010000016.1"/>
</dbReference>
<comment type="caution">
    <text evidence="6">The sequence shown here is derived from an EMBL/GenBank/DDBJ whole genome shotgun (WGS) entry which is preliminary data.</text>
</comment>
<dbReference type="CDD" id="cd07385">
    <property type="entry name" value="MPP_YkuE_C"/>
    <property type="match status" value="1"/>
</dbReference>
<accession>A0ABV3FDV2</accession>
<feature type="domain" description="Calcineurin-like phosphoesterase" evidence="5">
    <location>
        <begin position="237"/>
        <end position="399"/>
    </location>
</feature>